<reference evidence="2" key="1">
    <citation type="submission" date="2019-05" db="EMBL/GenBank/DDBJ databases">
        <title>Annotation for the trematode Fasciolopsis buski.</title>
        <authorList>
            <person name="Choi Y.-J."/>
        </authorList>
    </citation>
    <scope>NUCLEOTIDE SEQUENCE</scope>
    <source>
        <strain evidence="2">HT</strain>
        <tissue evidence="2">Whole worm</tissue>
    </source>
</reference>
<dbReference type="InterPro" id="IPR040314">
    <property type="entry name" value="DOP1"/>
</dbReference>
<dbReference type="GO" id="GO:0005768">
    <property type="term" value="C:endosome"/>
    <property type="evidence" value="ECO:0007669"/>
    <property type="project" value="TreeGrafter"/>
</dbReference>
<name>A0A8E0VP88_9TREM</name>
<dbReference type="Pfam" id="PF24598">
    <property type="entry name" value="DOP1_C"/>
    <property type="match status" value="1"/>
</dbReference>
<dbReference type="AlphaFoldDB" id="A0A8E0VP88"/>
<keyword evidence="3" id="KW-1185">Reference proteome</keyword>
<organism evidence="2 3">
    <name type="scientific">Fasciolopsis buskii</name>
    <dbReference type="NCBI Taxonomy" id="27845"/>
    <lineage>
        <taxon>Eukaryota</taxon>
        <taxon>Metazoa</taxon>
        <taxon>Spiralia</taxon>
        <taxon>Lophotrochozoa</taxon>
        <taxon>Platyhelminthes</taxon>
        <taxon>Trematoda</taxon>
        <taxon>Digenea</taxon>
        <taxon>Plagiorchiida</taxon>
        <taxon>Echinostomata</taxon>
        <taxon>Echinostomatoidea</taxon>
        <taxon>Fasciolidae</taxon>
        <taxon>Fasciolopsis</taxon>
    </lineage>
</organism>
<protein>
    <submittedName>
        <fullName evidence="2">Protein dopey-1</fullName>
    </submittedName>
</protein>
<dbReference type="GO" id="GO:0005829">
    <property type="term" value="C:cytosol"/>
    <property type="evidence" value="ECO:0007669"/>
    <property type="project" value="GOC"/>
</dbReference>
<dbReference type="OrthoDB" id="6282271at2759"/>
<dbReference type="PANTHER" id="PTHR14042:SF24">
    <property type="entry name" value="PROTEIN DOPEY-1 HOMOLOG"/>
    <property type="match status" value="1"/>
</dbReference>
<dbReference type="Proteomes" id="UP000728185">
    <property type="component" value="Unassembled WGS sequence"/>
</dbReference>
<evidence type="ECO:0000313" key="3">
    <source>
        <dbReference type="Proteomes" id="UP000728185"/>
    </source>
</evidence>
<comment type="caution">
    <text evidence="2">The sequence shown here is derived from an EMBL/GenBank/DDBJ whole genome shotgun (WGS) entry which is preliminary data.</text>
</comment>
<evidence type="ECO:0000259" key="1">
    <source>
        <dbReference type="Pfam" id="PF24598"/>
    </source>
</evidence>
<dbReference type="InterPro" id="IPR056457">
    <property type="entry name" value="DOP1_C"/>
</dbReference>
<dbReference type="EMBL" id="LUCM01001374">
    <property type="protein sequence ID" value="KAA0199025.1"/>
    <property type="molecule type" value="Genomic_DNA"/>
</dbReference>
<accession>A0A8E0VP88</accession>
<gene>
    <name evidence="2" type="ORF">FBUS_00353</name>
</gene>
<evidence type="ECO:0000313" key="2">
    <source>
        <dbReference type="EMBL" id="KAA0199025.1"/>
    </source>
</evidence>
<feature type="domain" description="DOP1-like C-terminal" evidence="1">
    <location>
        <begin position="76"/>
        <end position="249"/>
    </location>
</feature>
<dbReference type="GO" id="GO:0005802">
    <property type="term" value="C:trans-Golgi network"/>
    <property type="evidence" value="ECO:0007669"/>
    <property type="project" value="TreeGrafter"/>
</dbReference>
<dbReference type="PANTHER" id="PTHR14042">
    <property type="entry name" value="DOPEY-RELATED"/>
    <property type="match status" value="1"/>
</dbReference>
<sequence>MRLQVNLLHIFYAWLVEQPRLVPPDLLLALLRDVINIPIVTSVPSGSTGTGSVSLPSVAAFVLMKIFHEYLNSVSISDDKREQREIQHMASFLDVVYRSDEKDRVSTFLTVILNNVFPYLRVRMTSNSDRFQAASRLLASISSYQYTRRSWRREVLDLLYEPVFFQMTPIALQSWNVIIDNLMTQDKNTFKEALVRLTFSQPAGLNLFSNKEVEHDLRAACLKKLSYLVYASESDQYAKSMPDLLGKSWSLC</sequence>
<dbReference type="GO" id="GO:0006895">
    <property type="term" value="P:Golgi to endosome transport"/>
    <property type="evidence" value="ECO:0007669"/>
    <property type="project" value="InterPro"/>
</dbReference>
<proteinExistence type="predicted"/>